<keyword evidence="2" id="KW-0496">Mitochondrion</keyword>
<evidence type="ECO:0000313" key="7">
    <source>
        <dbReference type="Proteomes" id="UP000683925"/>
    </source>
</evidence>
<comment type="subcellular location">
    <subcellularLocation>
        <location evidence="1">Mitochondrion matrix</location>
    </subcellularLocation>
</comment>
<feature type="domain" description="Complex 1 LYR protein" evidence="5">
    <location>
        <begin position="10"/>
        <end position="68"/>
    </location>
</feature>
<protein>
    <recommendedName>
        <fullName evidence="5">Complex 1 LYR protein domain-containing protein</fullName>
    </recommendedName>
</protein>
<name>A0A8S1UAL7_PAROT</name>
<dbReference type="InterPro" id="IPR008011">
    <property type="entry name" value="Complex1_LYR_dom"/>
</dbReference>
<organism evidence="6 7">
    <name type="scientific">Paramecium octaurelia</name>
    <dbReference type="NCBI Taxonomy" id="43137"/>
    <lineage>
        <taxon>Eukaryota</taxon>
        <taxon>Sar</taxon>
        <taxon>Alveolata</taxon>
        <taxon>Ciliophora</taxon>
        <taxon>Intramacronucleata</taxon>
        <taxon>Oligohymenophorea</taxon>
        <taxon>Peniculida</taxon>
        <taxon>Parameciidae</taxon>
        <taxon>Paramecium</taxon>
    </lineage>
</organism>
<dbReference type="PANTHER" id="PTHR13675">
    <property type="entry name" value="LYR MOTIF-CONTAINING PROTEIN 2"/>
    <property type="match status" value="1"/>
</dbReference>
<evidence type="ECO:0000256" key="2">
    <source>
        <dbReference type="ARBA" id="ARBA00023128"/>
    </source>
</evidence>
<dbReference type="EMBL" id="CAJJDP010000040">
    <property type="protein sequence ID" value="CAD8161900.1"/>
    <property type="molecule type" value="Genomic_DNA"/>
</dbReference>
<evidence type="ECO:0000256" key="3">
    <source>
        <dbReference type="ARBA" id="ARBA00023186"/>
    </source>
</evidence>
<reference evidence="6" key="1">
    <citation type="submission" date="2021-01" db="EMBL/GenBank/DDBJ databases">
        <authorList>
            <consortium name="Genoscope - CEA"/>
            <person name="William W."/>
        </authorList>
    </citation>
    <scope>NUCLEOTIDE SEQUENCE</scope>
</reference>
<dbReference type="Proteomes" id="UP000683925">
    <property type="component" value="Unassembled WGS sequence"/>
</dbReference>
<accession>A0A8S1UAL7</accession>
<evidence type="ECO:0000313" key="6">
    <source>
        <dbReference type="EMBL" id="CAD8161900.1"/>
    </source>
</evidence>
<dbReference type="AlphaFoldDB" id="A0A8S1UAL7"/>
<keyword evidence="7" id="KW-1185">Reference proteome</keyword>
<comment type="similarity">
    <text evidence="4">Belongs to the complex I LYR family. SDHAF1 subfamily.</text>
</comment>
<keyword evidence="3" id="KW-0143">Chaperone</keyword>
<evidence type="ECO:0000259" key="5">
    <source>
        <dbReference type="Pfam" id="PF05347"/>
    </source>
</evidence>
<dbReference type="OrthoDB" id="273010at2759"/>
<evidence type="ECO:0000256" key="1">
    <source>
        <dbReference type="ARBA" id="ARBA00004305"/>
    </source>
</evidence>
<dbReference type="Pfam" id="PF05347">
    <property type="entry name" value="Complex1_LYR"/>
    <property type="match status" value="1"/>
</dbReference>
<dbReference type="InterPro" id="IPR045295">
    <property type="entry name" value="Complex1_LYR_SDHAF1_LYRM8"/>
</dbReference>
<evidence type="ECO:0000256" key="4">
    <source>
        <dbReference type="ARBA" id="ARBA00025715"/>
    </source>
</evidence>
<comment type="caution">
    <text evidence="6">The sequence shown here is derived from an EMBL/GenBank/DDBJ whole genome shotgun (WGS) entry which is preliminary data.</text>
</comment>
<gene>
    <name evidence="6" type="ORF">POCTA_138.1.T0400281</name>
</gene>
<dbReference type="GO" id="GO:0005759">
    <property type="term" value="C:mitochondrial matrix"/>
    <property type="evidence" value="ECO:0007669"/>
    <property type="project" value="UniProtKB-SubCell"/>
</dbReference>
<proteinExistence type="inferred from homology"/>
<dbReference type="GO" id="GO:0034553">
    <property type="term" value="P:mitochondrial respiratory chain complex II assembly"/>
    <property type="evidence" value="ECO:0007669"/>
    <property type="project" value="InterPro"/>
</dbReference>
<sequence>MSRVHSKFQKEILQFYRSVLKWASLKPEPAKSSIIQYAQNEYRKNQNIPKKKFDRIEFLFRQGKNKFEIWKDAKIDSIQIK</sequence>
<dbReference type="CDD" id="cd20268">
    <property type="entry name" value="Complex1_LYR_SDHAF1_LYRM8"/>
    <property type="match status" value="1"/>
</dbReference>
<dbReference type="OMA" id="QYAQNEY"/>
<dbReference type="PANTHER" id="PTHR13675:SF1">
    <property type="entry name" value="SUCCINATE DEHYDROGENASE ASSEMBLY FACTOR 1, MITOCHONDRIAL"/>
    <property type="match status" value="1"/>
</dbReference>